<gene>
    <name evidence="1" type="ORF">SLEP1_g47333</name>
</gene>
<dbReference type="Proteomes" id="UP001054252">
    <property type="component" value="Unassembled WGS sequence"/>
</dbReference>
<dbReference type="AlphaFoldDB" id="A0AAV5LQ53"/>
<protein>
    <submittedName>
        <fullName evidence="1">Uncharacterized protein</fullName>
    </submittedName>
</protein>
<evidence type="ECO:0000313" key="1">
    <source>
        <dbReference type="EMBL" id="GKV39576.1"/>
    </source>
</evidence>
<name>A0AAV5LQ53_9ROSI</name>
<reference evidence="1 2" key="1">
    <citation type="journal article" date="2021" name="Commun. Biol.">
        <title>The genome of Shorea leprosula (Dipterocarpaceae) highlights the ecological relevance of drought in aseasonal tropical rainforests.</title>
        <authorList>
            <person name="Ng K.K.S."/>
            <person name="Kobayashi M.J."/>
            <person name="Fawcett J.A."/>
            <person name="Hatakeyama M."/>
            <person name="Paape T."/>
            <person name="Ng C.H."/>
            <person name="Ang C.C."/>
            <person name="Tnah L.H."/>
            <person name="Lee C.T."/>
            <person name="Nishiyama T."/>
            <person name="Sese J."/>
            <person name="O'Brien M.J."/>
            <person name="Copetti D."/>
            <person name="Mohd Noor M.I."/>
            <person name="Ong R.C."/>
            <person name="Putra M."/>
            <person name="Sireger I.Z."/>
            <person name="Indrioko S."/>
            <person name="Kosugi Y."/>
            <person name="Izuno A."/>
            <person name="Isagi Y."/>
            <person name="Lee S.L."/>
            <person name="Shimizu K.K."/>
        </authorList>
    </citation>
    <scope>NUCLEOTIDE SEQUENCE [LARGE SCALE GENOMIC DNA]</scope>
    <source>
        <strain evidence="1">214</strain>
    </source>
</reference>
<proteinExistence type="predicted"/>
<comment type="caution">
    <text evidence="1">The sequence shown here is derived from an EMBL/GenBank/DDBJ whole genome shotgun (WGS) entry which is preliminary data.</text>
</comment>
<sequence>MMGRAISSKLQANPSLLQLRVHLNLLGGPLNLECLIEGWFRLLAFSQVIVSL</sequence>
<organism evidence="1 2">
    <name type="scientific">Rubroshorea leprosula</name>
    <dbReference type="NCBI Taxonomy" id="152421"/>
    <lineage>
        <taxon>Eukaryota</taxon>
        <taxon>Viridiplantae</taxon>
        <taxon>Streptophyta</taxon>
        <taxon>Embryophyta</taxon>
        <taxon>Tracheophyta</taxon>
        <taxon>Spermatophyta</taxon>
        <taxon>Magnoliopsida</taxon>
        <taxon>eudicotyledons</taxon>
        <taxon>Gunneridae</taxon>
        <taxon>Pentapetalae</taxon>
        <taxon>rosids</taxon>
        <taxon>malvids</taxon>
        <taxon>Malvales</taxon>
        <taxon>Dipterocarpaceae</taxon>
        <taxon>Rubroshorea</taxon>
    </lineage>
</organism>
<accession>A0AAV5LQ53</accession>
<keyword evidence="2" id="KW-1185">Reference proteome</keyword>
<dbReference type="EMBL" id="BPVZ01000135">
    <property type="protein sequence ID" value="GKV39576.1"/>
    <property type="molecule type" value="Genomic_DNA"/>
</dbReference>
<evidence type="ECO:0000313" key="2">
    <source>
        <dbReference type="Proteomes" id="UP001054252"/>
    </source>
</evidence>